<comment type="caution">
    <text evidence="4">The sequence shown here is derived from an EMBL/GenBank/DDBJ whole genome shotgun (WGS) entry which is preliminary data.</text>
</comment>
<evidence type="ECO:0000256" key="1">
    <source>
        <dbReference type="ARBA" id="ARBA00022801"/>
    </source>
</evidence>
<evidence type="ECO:0000259" key="2">
    <source>
        <dbReference type="SMART" id="SM00849"/>
    </source>
</evidence>
<dbReference type="InterPro" id="IPR036866">
    <property type="entry name" value="RibonucZ/Hydroxyglut_hydro"/>
</dbReference>
<dbReference type="PROSITE" id="PS51257">
    <property type="entry name" value="PROKAR_LIPOPROTEIN"/>
    <property type="match status" value="1"/>
</dbReference>
<evidence type="ECO:0000259" key="3">
    <source>
        <dbReference type="SMART" id="SM01027"/>
    </source>
</evidence>
<dbReference type="Pfam" id="PF10996">
    <property type="entry name" value="Beta-Casp"/>
    <property type="match status" value="1"/>
</dbReference>
<dbReference type="Proteomes" id="UP000176639">
    <property type="component" value="Unassembled WGS sequence"/>
</dbReference>
<dbReference type="SMART" id="SM01027">
    <property type="entry name" value="Beta-Casp"/>
    <property type="match status" value="1"/>
</dbReference>
<dbReference type="CDD" id="cd16295">
    <property type="entry name" value="TTHA0252-CPSF-like_MBL-fold"/>
    <property type="match status" value="1"/>
</dbReference>
<evidence type="ECO:0000313" key="5">
    <source>
        <dbReference type="Proteomes" id="UP000176639"/>
    </source>
</evidence>
<dbReference type="AlphaFoldDB" id="A0A1F5AYA0"/>
<dbReference type="Gene3D" id="3.60.15.10">
    <property type="entry name" value="Ribonuclease Z/Hydroxyacylglutathione hydrolase-like"/>
    <property type="match status" value="1"/>
</dbReference>
<evidence type="ECO:0000313" key="4">
    <source>
        <dbReference type="EMBL" id="OGD23363.1"/>
    </source>
</evidence>
<accession>A0A1F5AYA0</accession>
<dbReference type="Pfam" id="PF00753">
    <property type="entry name" value="Lactamase_B"/>
    <property type="match status" value="1"/>
</dbReference>
<keyword evidence="1" id="KW-0378">Hydrolase</keyword>
<dbReference type="GO" id="GO:0016787">
    <property type="term" value="F:hydrolase activity"/>
    <property type="evidence" value="ECO:0007669"/>
    <property type="project" value="UniProtKB-KW"/>
</dbReference>
<dbReference type="InterPro" id="IPR001279">
    <property type="entry name" value="Metallo-B-lactamas"/>
</dbReference>
<dbReference type="PANTHER" id="PTHR11203">
    <property type="entry name" value="CLEAVAGE AND POLYADENYLATION SPECIFICITY FACTOR FAMILY MEMBER"/>
    <property type="match status" value="1"/>
</dbReference>
<dbReference type="PANTHER" id="PTHR11203:SF37">
    <property type="entry name" value="INTEGRATOR COMPLEX SUBUNIT 11"/>
    <property type="match status" value="1"/>
</dbReference>
<dbReference type="SMART" id="SM00849">
    <property type="entry name" value="Lactamase_B"/>
    <property type="match status" value="1"/>
</dbReference>
<dbReference type="InterPro" id="IPR050698">
    <property type="entry name" value="MBL"/>
</dbReference>
<gene>
    <name evidence="4" type="ORF">A2Z10_02165</name>
</gene>
<dbReference type="InterPro" id="IPR011108">
    <property type="entry name" value="RMMBL"/>
</dbReference>
<dbReference type="SUPFAM" id="SSF56281">
    <property type="entry name" value="Metallo-hydrolase/oxidoreductase"/>
    <property type="match status" value="1"/>
</dbReference>
<organism evidence="4 5">
    <name type="scientific">Candidatus Azambacteria bacterium RBG_16_47_10</name>
    <dbReference type="NCBI Taxonomy" id="1797292"/>
    <lineage>
        <taxon>Bacteria</taxon>
        <taxon>Candidatus Azamiibacteriota</taxon>
    </lineage>
</organism>
<feature type="domain" description="Beta-Casp" evidence="3">
    <location>
        <begin position="251"/>
        <end position="376"/>
    </location>
</feature>
<name>A0A1F5AYA0_9BACT</name>
<proteinExistence type="predicted"/>
<sequence>MTTKKKEPTLTFCGGAGVVTGACYLLETAHAKILVDCGMFQGSRFAEDLNSEPFLFDPKVIDALLVTHAHIDHTGRIAKLYHDGFRGVIYGTPPTLDFAKELLIDSEHVIATEAKHSGKEPFYTIKDVEGAFTLAKPTEYGKVVNISEDLFFRMQDAGHILGSSIIEIFITTPEGKQIKTVFTGDLGNSPAPLLGDTYEEKEADYIVIESAYGDRMHGQERERKDVFEDVIEETIAAGGVLMIPSFATERSQEILYELNELVENNRIPKVPVFIDSPLAIKITEIYKRHSSYYDDEAKRLLRSGDEIFNFPGLRFTPTVEESKHINDVPAPKIIMAGSGMSQGGRITYHERLYLSDPKNTLLIIGFQVRGSLGRRILDGEPMVRIHGSDVPVRARIVQISGYSAHADQQQLYNWLAPMRMKVKKVFIVQGEEEVAQTFGRVVMDQLAMQTVVPKLGEKFVLE</sequence>
<dbReference type="EMBL" id="MEYI01000043">
    <property type="protein sequence ID" value="OGD23363.1"/>
    <property type="molecule type" value="Genomic_DNA"/>
</dbReference>
<dbReference type="Gene3D" id="3.40.50.10890">
    <property type="match status" value="1"/>
</dbReference>
<dbReference type="GO" id="GO:0004521">
    <property type="term" value="F:RNA endonuclease activity"/>
    <property type="evidence" value="ECO:0007669"/>
    <property type="project" value="TreeGrafter"/>
</dbReference>
<protein>
    <recommendedName>
        <fullName evidence="6">MBL fold hydrolase</fullName>
    </recommendedName>
</protein>
<dbReference type="Pfam" id="PF07521">
    <property type="entry name" value="RMMBL"/>
    <property type="match status" value="1"/>
</dbReference>
<evidence type="ECO:0008006" key="6">
    <source>
        <dbReference type="Google" id="ProtNLM"/>
    </source>
</evidence>
<feature type="domain" description="Metallo-beta-lactamase" evidence="2">
    <location>
        <begin position="20"/>
        <end position="239"/>
    </location>
</feature>
<dbReference type="InterPro" id="IPR022712">
    <property type="entry name" value="Beta_Casp"/>
</dbReference>
<reference evidence="4 5" key="1">
    <citation type="journal article" date="2016" name="Nat. Commun.">
        <title>Thousands of microbial genomes shed light on interconnected biogeochemical processes in an aquifer system.</title>
        <authorList>
            <person name="Anantharaman K."/>
            <person name="Brown C.T."/>
            <person name="Hug L.A."/>
            <person name="Sharon I."/>
            <person name="Castelle C.J."/>
            <person name="Probst A.J."/>
            <person name="Thomas B.C."/>
            <person name="Singh A."/>
            <person name="Wilkins M.J."/>
            <person name="Karaoz U."/>
            <person name="Brodie E.L."/>
            <person name="Williams K.H."/>
            <person name="Hubbard S.S."/>
            <person name="Banfield J.F."/>
        </authorList>
    </citation>
    <scope>NUCLEOTIDE SEQUENCE [LARGE SCALE GENOMIC DNA]</scope>
</reference>